<sequence>MSCMTDLLDGALVIAGDQKELALRAITEALGVTAVGSARAELSAIGFSVDDHQVPGALVVNGFRGVFDDTVEKVLATLAPYADEGATLMWEDDNGNRWRHLLTGGAIIEQSPVVLWRDADARTTRIGGVVAEMTVVRNRGRYEAWWAGVLPQRDDVVETIEMLRESESADLGYALHSLMLDVFQNGATVDWLDIGGMRRGVVPSYIVLDIDLAHDSDGVYDGVDIVLSLHARGDDGSLMGSSVSVYVDRPERIFVPDVANPSHALAELVDTALDLINAEIAERDRFCFAVRDVLT</sequence>
<keyword evidence="2" id="KW-1185">Reference proteome</keyword>
<protein>
    <submittedName>
        <fullName evidence="1">Uncharacterized protein</fullName>
    </submittedName>
</protein>
<reference evidence="1 2" key="1">
    <citation type="submission" date="2024-08" db="EMBL/GenBank/DDBJ databases">
        <title>Mycobacterium servetensis sp. nov., a novel rapid-growing mycobacterial species recovered from a human patient in Zaragoza, Spain.</title>
        <authorList>
            <person name="Tristancho-Baro A.I."/>
            <person name="Buenestado-Serrano S."/>
            <person name="Garcia De Viedma D."/>
            <person name="Milagro-Beamonte A."/>
            <person name="Burillo N."/>
            <person name="Sanz S."/>
            <person name="Lopez-Calleja A.I."/>
            <person name="Penas-Utrilla D."/>
            <person name="Guardingo M."/>
            <person name="Garcia M.J."/>
            <person name="Vinuelas-Bayon J."/>
        </authorList>
    </citation>
    <scope>NUCLEOTIDE SEQUENCE [LARGE SCALE GENOMIC DNA]</scope>
    <source>
        <strain evidence="2">HUMS_12744610</strain>
    </source>
</reference>
<name>A0ABV4CD75_9MYCO</name>
<proteinExistence type="predicted"/>
<comment type="caution">
    <text evidence="1">The sequence shown here is derived from an EMBL/GenBank/DDBJ whole genome shotgun (WGS) entry which is preliminary data.</text>
</comment>
<dbReference type="RefSeq" id="WP_369741848.1">
    <property type="nucleotide sequence ID" value="NZ_JBGEDP010000002.1"/>
</dbReference>
<dbReference type="EMBL" id="JBGEDP010000002">
    <property type="protein sequence ID" value="MEY8018778.1"/>
    <property type="molecule type" value="Genomic_DNA"/>
</dbReference>
<dbReference type="Proteomes" id="UP001564760">
    <property type="component" value="Unassembled WGS sequence"/>
</dbReference>
<organism evidence="1 2">
    <name type="scientific">Mycobacterium servetii</name>
    <dbReference type="NCBI Taxonomy" id="3237418"/>
    <lineage>
        <taxon>Bacteria</taxon>
        <taxon>Bacillati</taxon>
        <taxon>Actinomycetota</taxon>
        <taxon>Actinomycetes</taxon>
        <taxon>Mycobacteriales</taxon>
        <taxon>Mycobacteriaceae</taxon>
        <taxon>Mycobacterium</taxon>
    </lineage>
</organism>
<accession>A0ABV4CD75</accession>
<evidence type="ECO:0000313" key="2">
    <source>
        <dbReference type="Proteomes" id="UP001564760"/>
    </source>
</evidence>
<evidence type="ECO:0000313" key="1">
    <source>
        <dbReference type="EMBL" id="MEY8018778.1"/>
    </source>
</evidence>
<gene>
    <name evidence="1" type="ORF">AB8998_29315</name>
</gene>